<keyword evidence="5" id="KW-0503">Monooxygenase</keyword>
<dbReference type="EMBL" id="ML769439">
    <property type="protein sequence ID" value="KAE9402038.1"/>
    <property type="molecule type" value="Genomic_DNA"/>
</dbReference>
<dbReference type="Gene3D" id="3.50.50.60">
    <property type="entry name" value="FAD/NAD(P)-binding domain"/>
    <property type="match status" value="1"/>
</dbReference>
<dbReference type="PANTHER" id="PTHR13789:SF147">
    <property type="entry name" value="PUTATIVE (AFU_ORTHOLOGUE AFUA_2G01950)-RELATED"/>
    <property type="match status" value="1"/>
</dbReference>
<dbReference type="InterPro" id="IPR036188">
    <property type="entry name" value="FAD/NAD-bd_sf"/>
</dbReference>
<name>A0A6A4HXY7_9AGAR</name>
<keyword evidence="2" id="KW-0285">Flavoprotein</keyword>
<dbReference type="OrthoDB" id="5428495at2759"/>
<organism evidence="7 8">
    <name type="scientific">Gymnopus androsaceus JB14</name>
    <dbReference type="NCBI Taxonomy" id="1447944"/>
    <lineage>
        <taxon>Eukaryota</taxon>
        <taxon>Fungi</taxon>
        <taxon>Dikarya</taxon>
        <taxon>Basidiomycota</taxon>
        <taxon>Agaricomycotina</taxon>
        <taxon>Agaricomycetes</taxon>
        <taxon>Agaricomycetidae</taxon>
        <taxon>Agaricales</taxon>
        <taxon>Marasmiineae</taxon>
        <taxon>Omphalotaceae</taxon>
        <taxon>Gymnopus</taxon>
    </lineage>
</organism>
<dbReference type="Pfam" id="PF01494">
    <property type="entry name" value="FAD_binding_3"/>
    <property type="match status" value="1"/>
</dbReference>
<evidence type="ECO:0000313" key="8">
    <source>
        <dbReference type="Proteomes" id="UP000799118"/>
    </source>
</evidence>
<evidence type="ECO:0000259" key="6">
    <source>
        <dbReference type="Pfam" id="PF01494"/>
    </source>
</evidence>
<keyword evidence="8" id="KW-1185">Reference proteome</keyword>
<sequence length="471" mass="52230">MRESSSATLKWIIIGGGIAGLTSAYLLKQGGHDVVVLEKSSQNEQLANQDGGLRIPPNMSRLLQELPGAEKLLRERAMKCAGLLFYQCNGNDPAELVGRMDFADEIMSDLGCDFYFMPHKYLHEHLFSLCTSAGVEICHGFEVVEILLREHDLNISGTTVIGKYGVQITGDIVIGADGKNSISRNILLAEQEEAEEEESFDSDDSETPVLPPINAYTGATMSIPVSKIHSDPELALFLQDSFWPIFMGNGTSIAMSQYGPDLYLLDLTYGMPPRVDDHDEDWLSGGTPVSKVLKRVEEYDPRVKKLIRLASTSHWNIQTIYNLPRRVSKLDKLVVIGDAAHSVYINGTYNTAAAFEEAFTLGRLFSRSLPSISKENASFLLNGYQKIQQQRTPALEKSSMEAVILLGLLPPECEARNNGFRLTLNLEGADDATLEHVWAGYISLFNYDARDAVDEWCMNWSRLGSRHSVAN</sequence>
<evidence type="ECO:0000256" key="5">
    <source>
        <dbReference type="ARBA" id="ARBA00023033"/>
    </source>
</evidence>
<dbReference type="GO" id="GO:0004497">
    <property type="term" value="F:monooxygenase activity"/>
    <property type="evidence" value="ECO:0007669"/>
    <property type="project" value="UniProtKB-KW"/>
</dbReference>
<keyword evidence="4" id="KW-0560">Oxidoreductase</keyword>
<feature type="domain" description="FAD-binding" evidence="6">
    <location>
        <begin position="12"/>
        <end position="364"/>
    </location>
</feature>
<dbReference type="PRINTS" id="PR00420">
    <property type="entry name" value="RNGMNOXGNASE"/>
</dbReference>
<evidence type="ECO:0000256" key="2">
    <source>
        <dbReference type="ARBA" id="ARBA00022630"/>
    </source>
</evidence>
<dbReference type="PANTHER" id="PTHR13789">
    <property type="entry name" value="MONOOXYGENASE"/>
    <property type="match status" value="1"/>
</dbReference>
<evidence type="ECO:0000256" key="3">
    <source>
        <dbReference type="ARBA" id="ARBA00022827"/>
    </source>
</evidence>
<gene>
    <name evidence="7" type="ORF">BT96DRAFT_918514</name>
</gene>
<dbReference type="GO" id="GO:0071949">
    <property type="term" value="F:FAD binding"/>
    <property type="evidence" value="ECO:0007669"/>
    <property type="project" value="InterPro"/>
</dbReference>
<accession>A0A6A4HXY7</accession>
<dbReference type="InterPro" id="IPR002938">
    <property type="entry name" value="FAD-bd"/>
</dbReference>
<dbReference type="SUPFAM" id="SSF51905">
    <property type="entry name" value="FAD/NAD(P)-binding domain"/>
    <property type="match status" value="1"/>
</dbReference>
<dbReference type="AlphaFoldDB" id="A0A6A4HXY7"/>
<reference evidence="7" key="1">
    <citation type="journal article" date="2019" name="Environ. Microbiol.">
        <title>Fungal ecological strategies reflected in gene transcription - a case study of two litter decomposers.</title>
        <authorList>
            <person name="Barbi F."/>
            <person name="Kohler A."/>
            <person name="Barry K."/>
            <person name="Baskaran P."/>
            <person name="Daum C."/>
            <person name="Fauchery L."/>
            <person name="Ihrmark K."/>
            <person name="Kuo A."/>
            <person name="LaButti K."/>
            <person name="Lipzen A."/>
            <person name="Morin E."/>
            <person name="Grigoriev I.V."/>
            <person name="Henrissat B."/>
            <person name="Lindahl B."/>
            <person name="Martin F."/>
        </authorList>
    </citation>
    <scope>NUCLEOTIDE SEQUENCE</scope>
    <source>
        <strain evidence="7">JB14</strain>
    </source>
</reference>
<evidence type="ECO:0000313" key="7">
    <source>
        <dbReference type="EMBL" id="KAE9402038.1"/>
    </source>
</evidence>
<dbReference type="Proteomes" id="UP000799118">
    <property type="component" value="Unassembled WGS sequence"/>
</dbReference>
<dbReference type="InterPro" id="IPR050493">
    <property type="entry name" value="FAD-dep_Monooxygenase_BioMet"/>
</dbReference>
<proteinExistence type="inferred from homology"/>
<keyword evidence="3" id="KW-0274">FAD</keyword>
<comment type="similarity">
    <text evidence="1">Belongs to the paxM FAD-dependent monooxygenase family.</text>
</comment>
<protein>
    <submittedName>
        <fullName evidence="7">FAD/NAD(P)-binding domain-containing protein</fullName>
    </submittedName>
</protein>
<evidence type="ECO:0000256" key="1">
    <source>
        <dbReference type="ARBA" id="ARBA00007992"/>
    </source>
</evidence>
<evidence type="ECO:0000256" key="4">
    <source>
        <dbReference type="ARBA" id="ARBA00023002"/>
    </source>
</evidence>